<dbReference type="EMBL" id="GEDG01018104">
    <property type="protein sequence ID" value="JAP21077.1"/>
    <property type="molecule type" value="Transcribed_RNA"/>
</dbReference>
<name>A0A0V0HKW3_SOLCH</name>
<reference evidence="1" key="1">
    <citation type="submission" date="2015-12" db="EMBL/GenBank/DDBJ databases">
        <title>Gene expression during late stages of embryo sac development: a critical building block for successful pollen-pistil interactions.</title>
        <authorList>
            <person name="Liu Y."/>
            <person name="Joly V."/>
            <person name="Sabar M."/>
            <person name="Matton D.P."/>
        </authorList>
    </citation>
    <scope>NUCLEOTIDE SEQUENCE</scope>
</reference>
<dbReference type="AlphaFoldDB" id="A0A0V0HKW3"/>
<sequence>MLVLLLGQIYNSVGDIFSFFSQKNIIYSVRLKNKCHLKKKLFQNKRHIRNSNTKNSTIIFQLFNSVQF</sequence>
<organism evidence="1">
    <name type="scientific">Solanum chacoense</name>
    <name type="common">Chaco potato</name>
    <dbReference type="NCBI Taxonomy" id="4108"/>
    <lineage>
        <taxon>Eukaryota</taxon>
        <taxon>Viridiplantae</taxon>
        <taxon>Streptophyta</taxon>
        <taxon>Embryophyta</taxon>
        <taxon>Tracheophyta</taxon>
        <taxon>Spermatophyta</taxon>
        <taxon>Magnoliopsida</taxon>
        <taxon>eudicotyledons</taxon>
        <taxon>Gunneridae</taxon>
        <taxon>Pentapetalae</taxon>
        <taxon>asterids</taxon>
        <taxon>lamiids</taxon>
        <taxon>Solanales</taxon>
        <taxon>Solanaceae</taxon>
        <taxon>Solanoideae</taxon>
        <taxon>Solaneae</taxon>
        <taxon>Solanum</taxon>
    </lineage>
</organism>
<evidence type="ECO:0000313" key="1">
    <source>
        <dbReference type="EMBL" id="JAP21077.1"/>
    </source>
</evidence>
<proteinExistence type="predicted"/>
<protein>
    <submittedName>
        <fullName evidence="1">Putative ovule protein</fullName>
    </submittedName>
</protein>
<accession>A0A0V0HKW3</accession>